<sequence>MDVKNAINIEEIVNTVSMLVEQQRIYEAVKVVLSIEPHDLIDVLDRLENSVRRKIISAVPLTHIASVLARLPDELLYEIVISRGLSEFTRVLIDVPPDDVADILQKLPSRIRSQILNLLPPWKAEEVTKLLRYSPESAGGIMTTRVPVFNYRERIDKVIEKYVTKYQLGLYDKHSYVYGVDDEQRLVGWIDVKSLLTAPRDKLLREVLTKPPAVVKAEADREEAARLVLKYDLLEIPVVDAEGRFLGAITIDDLLDVMVAELTEDLLKFGGYLNVIRGRYLGAKTIELVRKRIPWLLILYALESITASIINAFSSIIASVAALAAFIPLLTDTGGNVGSQTATLVIRSLAIGEARSRDIIRILSKELQTACILALLLAPVGFLVAMLVSRELLIALTVMFALMSIIIASSIIGSLLPFVALLLKSDPAVVSSPFLTTLADVVGLVMYFIIARSIMGVG</sequence>
<dbReference type="CDD" id="cd04606">
    <property type="entry name" value="CBS_pair_Mg_transporter"/>
    <property type="match status" value="1"/>
</dbReference>
<keyword evidence="8" id="KW-0129">CBS domain</keyword>
<dbReference type="GO" id="GO:0015095">
    <property type="term" value="F:magnesium ion transmembrane transporter activity"/>
    <property type="evidence" value="ECO:0007669"/>
    <property type="project" value="InterPro"/>
</dbReference>
<dbReference type="GO" id="GO:0005886">
    <property type="term" value="C:plasma membrane"/>
    <property type="evidence" value="ECO:0007669"/>
    <property type="project" value="UniProtKB-SubCell"/>
</dbReference>
<feature type="transmembrane region" description="Helical" evidence="9">
    <location>
        <begin position="367"/>
        <end position="388"/>
    </location>
</feature>
<comment type="caution">
    <text evidence="9">Lacks conserved residue(s) required for the propagation of feature annotation.</text>
</comment>
<evidence type="ECO:0000259" key="10">
    <source>
        <dbReference type="PROSITE" id="PS51371"/>
    </source>
</evidence>
<evidence type="ECO:0000256" key="6">
    <source>
        <dbReference type="ARBA" id="ARBA00022989"/>
    </source>
</evidence>
<comment type="similarity">
    <text evidence="2 9">Belongs to the SLC41A transporter family.</text>
</comment>
<organism evidence="11 12">
    <name type="scientific">Ignisphaera aggregans</name>
    <dbReference type="NCBI Taxonomy" id="334771"/>
    <lineage>
        <taxon>Archaea</taxon>
        <taxon>Thermoproteota</taxon>
        <taxon>Thermoprotei</taxon>
        <taxon>Desulfurococcales</taxon>
        <taxon>Desulfurococcaceae</taxon>
        <taxon>Ignisphaera</taxon>
    </lineage>
</organism>
<dbReference type="SMART" id="SM00924">
    <property type="entry name" value="MgtE_N"/>
    <property type="match status" value="1"/>
</dbReference>
<dbReference type="NCBIfam" id="TIGR00400">
    <property type="entry name" value="mgtE"/>
    <property type="match status" value="1"/>
</dbReference>
<evidence type="ECO:0000256" key="3">
    <source>
        <dbReference type="ARBA" id="ARBA00022448"/>
    </source>
</evidence>
<gene>
    <name evidence="11" type="primary">mgtE</name>
    <name evidence="11" type="ORF">EYH02_06180</name>
</gene>
<dbReference type="InterPro" id="IPR006667">
    <property type="entry name" value="SLC41_membr_dom"/>
</dbReference>
<evidence type="ECO:0000256" key="2">
    <source>
        <dbReference type="ARBA" id="ARBA00009749"/>
    </source>
</evidence>
<keyword evidence="4 9" id="KW-0812">Transmembrane</keyword>
<dbReference type="InterPro" id="IPR000644">
    <property type="entry name" value="CBS_dom"/>
</dbReference>
<dbReference type="Gene3D" id="1.25.60.10">
    <property type="entry name" value="MgtE N-terminal domain-like"/>
    <property type="match status" value="1"/>
</dbReference>
<dbReference type="Pfam" id="PF01769">
    <property type="entry name" value="MgtE"/>
    <property type="match status" value="1"/>
</dbReference>
<dbReference type="AlphaFoldDB" id="A0A832YZC2"/>
<dbReference type="Proteomes" id="UP000605805">
    <property type="component" value="Unassembled WGS sequence"/>
</dbReference>
<keyword evidence="3 9" id="KW-0813">Transport</keyword>
<comment type="subunit">
    <text evidence="9">Homodimer.</text>
</comment>
<evidence type="ECO:0000313" key="11">
    <source>
        <dbReference type="EMBL" id="HIP57629.1"/>
    </source>
</evidence>
<dbReference type="SUPFAM" id="SSF54631">
    <property type="entry name" value="CBS-domain pair"/>
    <property type="match status" value="1"/>
</dbReference>
<accession>A0A832YZC2</accession>
<dbReference type="GO" id="GO:0046872">
    <property type="term" value="F:metal ion binding"/>
    <property type="evidence" value="ECO:0007669"/>
    <property type="project" value="UniProtKB-KW"/>
</dbReference>
<dbReference type="PANTHER" id="PTHR43773">
    <property type="entry name" value="MAGNESIUM TRANSPORTER MGTE"/>
    <property type="match status" value="1"/>
</dbReference>
<evidence type="ECO:0000256" key="1">
    <source>
        <dbReference type="ARBA" id="ARBA00004141"/>
    </source>
</evidence>
<dbReference type="Gene3D" id="3.10.580.10">
    <property type="entry name" value="CBS-domain"/>
    <property type="match status" value="1"/>
</dbReference>
<feature type="transmembrane region" description="Helical" evidence="9">
    <location>
        <begin position="297"/>
        <end position="327"/>
    </location>
</feature>
<dbReference type="PANTHER" id="PTHR43773:SF1">
    <property type="entry name" value="MAGNESIUM TRANSPORTER MGTE"/>
    <property type="match status" value="1"/>
</dbReference>
<evidence type="ECO:0000256" key="9">
    <source>
        <dbReference type="RuleBase" id="RU362011"/>
    </source>
</evidence>
<dbReference type="SMART" id="SM00116">
    <property type="entry name" value="CBS"/>
    <property type="match status" value="1"/>
</dbReference>
<evidence type="ECO:0000256" key="8">
    <source>
        <dbReference type="PROSITE-ProRule" id="PRU00703"/>
    </source>
</evidence>
<reference evidence="11" key="1">
    <citation type="journal article" date="2020" name="ISME J.">
        <title>Gammaproteobacteria mediating utilization of methyl-, sulfur- and petroleum organic compounds in deep ocean hydrothermal plumes.</title>
        <authorList>
            <person name="Zhou Z."/>
            <person name="Liu Y."/>
            <person name="Pan J."/>
            <person name="Cron B.R."/>
            <person name="Toner B.M."/>
            <person name="Anantharaman K."/>
            <person name="Breier J.A."/>
            <person name="Dick G.J."/>
            <person name="Li M."/>
        </authorList>
    </citation>
    <scope>NUCLEOTIDE SEQUENCE</scope>
    <source>
        <strain evidence="11">SZUA-1435</strain>
    </source>
</reference>
<dbReference type="InterPro" id="IPR046342">
    <property type="entry name" value="CBS_dom_sf"/>
</dbReference>
<dbReference type="SUPFAM" id="SSF161093">
    <property type="entry name" value="MgtE membrane domain-like"/>
    <property type="match status" value="1"/>
</dbReference>
<evidence type="ECO:0000256" key="4">
    <source>
        <dbReference type="ARBA" id="ARBA00022692"/>
    </source>
</evidence>
<evidence type="ECO:0000313" key="12">
    <source>
        <dbReference type="Proteomes" id="UP000605805"/>
    </source>
</evidence>
<keyword evidence="5 9" id="KW-0460">Magnesium</keyword>
<name>A0A832YZC2_9CREN</name>
<dbReference type="PROSITE" id="PS51371">
    <property type="entry name" value="CBS"/>
    <property type="match status" value="1"/>
</dbReference>
<dbReference type="InterPro" id="IPR006669">
    <property type="entry name" value="MgtE_transporter"/>
</dbReference>
<dbReference type="InterPro" id="IPR036739">
    <property type="entry name" value="SLC41_membr_dom_sf"/>
</dbReference>
<dbReference type="EMBL" id="DQTV01000124">
    <property type="protein sequence ID" value="HIP57629.1"/>
    <property type="molecule type" value="Genomic_DNA"/>
</dbReference>
<comment type="function">
    <text evidence="9">Acts as a magnesium transporter.</text>
</comment>
<dbReference type="InterPro" id="IPR038076">
    <property type="entry name" value="MgtE_N_sf"/>
</dbReference>
<proteinExistence type="inferred from homology"/>
<comment type="caution">
    <text evidence="11">The sequence shown here is derived from an EMBL/GenBank/DDBJ whole genome shotgun (WGS) entry which is preliminary data.</text>
</comment>
<keyword evidence="6 9" id="KW-1133">Transmembrane helix</keyword>
<feature type="transmembrane region" description="Helical" evidence="9">
    <location>
        <begin position="400"/>
        <end position="423"/>
    </location>
</feature>
<keyword evidence="9" id="KW-1003">Cell membrane</keyword>
<dbReference type="Pfam" id="PF03448">
    <property type="entry name" value="MgtE_N"/>
    <property type="match status" value="1"/>
</dbReference>
<dbReference type="Gene3D" id="1.10.357.20">
    <property type="entry name" value="SLC41 divalent cation transporters, integral membrane domain"/>
    <property type="match status" value="1"/>
</dbReference>
<comment type="subcellular location">
    <subcellularLocation>
        <location evidence="9">Cell membrane</location>
        <topology evidence="9">Multi-pass membrane protein</topology>
    </subcellularLocation>
    <subcellularLocation>
        <location evidence="1">Membrane</location>
        <topology evidence="1">Multi-pass membrane protein</topology>
    </subcellularLocation>
</comment>
<dbReference type="SUPFAM" id="SSF158791">
    <property type="entry name" value="MgtE N-terminal domain-like"/>
    <property type="match status" value="1"/>
</dbReference>
<keyword evidence="9" id="KW-0479">Metal-binding</keyword>
<keyword evidence="7 9" id="KW-0472">Membrane</keyword>
<dbReference type="InterPro" id="IPR006668">
    <property type="entry name" value="Mg_transptr_MgtE_intracell_dom"/>
</dbReference>
<evidence type="ECO:0000256" key="5">
    <source>
        <dbReference type="ARBA" id="ARBA00022842"/>
    </source>
</evidence>
<protein>
    <recommendedName>
        <fullName evidence="9">Magnesium transporter MgtE</fullName>
    </recommendedName>
</protein>
<dbReference type="Pfam" id="PF00571">
    <property type="entry name" value="CBS"/>
    <property type="match status" value="1"/>
</dbReference>
<feature type="domain" description="CBS" evidence="10">
    <location>
        <begin position="208"/>
        <end position="264"/>
    </location>
</feature>
<evidence type="ECO:0000256" key="7">
    <source>
        <dbReference type="ARBA" id="ARBA00023136"/>
    </source>
</evidence>
<feature type="transmembrane region" description="Helical" evidence="9">
    <location>
        <begin position="429"/>
        <end position="450"/>
    </location>
</feature>